<evidence type="ECO:0000256" key="11">
    <source>
        <dbReference type="ARBA" id="ARBA00022842"/>
    </source>
</evidence>
<evidence type="ECO:0000256" key="14">
    <source>
        <dbReference type="ARBA" id="ARBA00023288"/>
    </source>
</evidence>
<keyword evidence="4" id="KW-1003">Cell membrane</keyword>
<evidence type="ECO:0000313" key="21">
    <source>
        <dbReference type="EMBL" id="TVU74004.1"/>
    </source>
</evidence>
<comment type="subcellular location">
    <subcellularLocation>
        <location evidence="17 20">Cell inner membrane</location>
        <topology evidence="17 20">Lipid-anchor</topology>
        <orientation evidence="17 20">Periplasmic side</orientation>
    </subcellularLocation>
</comment>
<evidence type="ECO:0000256" key="6">
    <source>
        <dbReference type="ARBA" id="ARBA00022630"/>
    </source>
</evidence>
<keyword evidence="12" id="KW-0472">Membrane</keyword>
<dbReference type="FunFam" id="3.10.520.10:FF:000001">
    <property type="entry name" value="FAD:protein FMN transferase"/>
    <property type="match status" value="1"/>
</dbReference>
<evidence type="ECO:0000256" key="2">
    <source>
        <dbReference type="ARBA" id="ARBA00011955"/>
    </source>
</evidence>
<accession>A0A558HY36</accession>
<evidence type="ECO:0000256" key="17">
    <source>
        <dbReference type="ARBA" id="ARBA00060485"/>
    </source>
</evidence>
<comment type="caution">
    <text evidence="21">The sequence shown here is derived from an EMBL/GenBank/DDBJ whole genome shotgun (WGS) entry which is preliminary data.</text>
</comment>
<dbReference type="SUPFAM" id="SSF143631">
    <property type="entry name" value="ApbE-like"/>
    <property type="match status" value="1"/>
</dbReference>
<proteinExistence type="inferred from homology"/>
<dbReference type="PIRSF" id="PIRSF006268">
    <property type="entry name" value="ApbE"/>
    <property type="match status" value="1"/>
</dbReference>
<reference evidence="21 22" key="1">
    <citation type="submission" date="2019-07" db="EMBL/GenBank/DDBJ databases">
        <title>Diversity of Bacteria from Kongsfjorden, Arctic.</title>
        <authorList>
            <person name="Yu Y."/>
        </authorList>
    </citation>
    <scope>NUCLEOTIDE SEQUENCE [LARGE SCALE GENOMIC DNA]</scope>
    <source>
        <strain evidence="21 22">SM1923</strain>
    </source>
</reference>
<evidence type="ECO:0000256" key="3">
    <source>
        <dbReference type="ARBA" id="ARBA00016337"/>
    </source>
</evidence>
<feature type="binding site" evidence="19">
    <location>
        <position position="296"/>
    </location>
    <ligand>
        <name>Mg(2+)</name>
        <dbReference type="ChEBI" id="CHEBI:18420"/>
    </ligand>
</feature>
<evidence type="ECO:0000256" key="16">
    <source>
        <dbReference type="ARBA" id="ARBA00048540"/>
    </source>
</evidence>
<dbReference type="OrthoDB" id="9778595at2"/>
<keyword evidence="6 18" id="KW-0285">Flavoprotein</keyword>
<evidence type="ECO:0000256" key="5">
    <source>
        <dbReference type="ARBA" id="ARBA00022519"/>
    </source>
</evidence>
<keyword evidence="14 20" id="KW-0449">Lipoprotein</keyword>
<evidence type="ECO:0000256" key="20">
    <source>
        <dbReference type="RuleBase" id="RU363002"/>
    </source>
</evidence>
<dbReference type="InterPro" id="IPR024932">
    <property type="entry name" value="ApbE"/>
</dbReference>
<evidence type="ECO:0000256" key="8">
    <source>
        <dbReference type="ARBA" id="ARBA00022723"/>
    </source>
</evidence>
<evidence type="ECO:0000256" key="18">
    <source>
        <dbReference type="PIRNR" id="PIRNR006268"/>
    </source>
</evidence>
<keyword evidence="7 18" id="KW-0808">Transferase</keyword>
<keyword evidence="13" id="KW-0564">Palmitate</keyword>
<dbReference type="EMBL" id="VNFH01000001">
    <property type="protein sequence ID" value="TVU74004.1"/>
    <property type="molecule type" value="Genomic_DNA"/>
</dbReference>
<evidence type="ECO:0000256" key="4">
    <source>
        <dbReference type="ARBA" id="ARBA00022475"/>
    </source>
</evidence>
<comment type="function">
    <text evidence="20">Flavin transferase that catalyzes the transfer of the FMN moiety of FAD and its covalent binding to the hydroxyl group of a threonine residue in a target flavoprotein.</text>
</comment>
<dbReference type="GO" id="GO:0016740">
    <property type="term" value="F:transferase activity"/>
    <property type="evidence" value="ECO:0007669"/>
    <property type="project" value="UniProtKB-UniRule"/>
</dbReference>
<dbReference type="AlphaFoldDB" id="A0A558HY36"/>
<dbReference type="PANTHER" id="PTHR30040">
    <property type="entry name" value="THIAMINE BIOSYNTHESIS LIPOPROTEIN APBE"/>
    <property type="match status" value="1"/>
</dbReference>
<dbReference type="Gene3D" id="3.10.520.10">
    <property type="entry name" value="ApbE-like domains"/>
    <property type="match status" value="1"/>
</dbReference>
<evidence type="ECO:0000256" key="15">
    <source>
        <dbReference type="ARBA" id="ARBA00031306"/>
    </source>
</evidence>
<keyword evidence="9" id="KW-0732">Signal</keyword>
<evidence type="ECO:0000256" key="1">
    <source>
        <dbReference type="ARBA" id="ARBA00008282"/>
    </source>
</evidence>
<comment type="cofactor">
    <cofactor evidence="19">
        <name>Mg(2+)</name>
        <dbReference type="ChEBI" id="CHEBI:18420"/>
    </cofactor>
    <cofactor evidence="19">
        <name>Mn(2+)</name>
        <dbReference type="ChEBI" id="CHEBI:29035"/>
    </cofactor>
    <text evidence="19">Magnesium. Can also use manganese.</text>
</comment>
<comment type="similarity">
    <text evidence="1 18 20">Belongs to the ApbE family.</text>
</comment>
<dbReference type="PANTHER" id="PTHR30040:SF2">
    <property type="entry name" value="FAD:PROTEIN FMN TRANSFERASE"/>
    <property type="match status" value="1"/>
</dbReference>
<dbReference type="GO" id="GO:0046872">
    <property type="term" value="F:metal ion binding"/>
    <property type="evidence" value="ECO:0007669"/>
    <property type="project" value="UniProtKB-UniRule"/>
</dbReference>
<keyword evidence="5 20" id="KW-0997">Cell inner membrane</keyword>
<comment type="catalytic activity">
    <reaction evidence="16 18 20">
        <text>L-threonyl-[protein] + FAD = FMN-L-threonyl-[protein] + AMP + H(+)</text>
        <dbReference type="Rhea" id="RHEA:36847"/>
        <dbReference type="Rhea" id="RHEA-COMP:11060"/>
        <dbReference type="Rhea" id="RHEA-COMP:11061"/>
        <dbReference type="ChEBI" id="CHEBI:15378"/>
        <dbReference type="ChEBI" id="CHEBI:30013"/>
        <dbReference type="ChEBI" id="CHEBI:57692"/>
        <dbReference type="ChEBI" id="CHEBI:74257"/>
        <dbReference type="ChEBI" id="CHEBI:456215"/>
        <dbReference type="EC" id="2.7.1.180"/>
    </reaction>
</comment>
<dbReference type="STRING" id="553385.GCA_000591415_00202"/>
<evidence type="ECO:0000256" key="19">
    <source>
        <dbReference type="PIRSR" id="PIRSR006268-2"/>
    </source>
</evidence>
<keyword evidence="11 18" id="KW-0460">Magnesium</keyword>
<protein>
    <recommendedName>
        <fullName evidence="3 18">FAD:protein FMN transferase</fullName>
        <ecNumber evidence="2 18">2.7.1.180</ecNumber>
    </recommendedName>
    <alternativeName>
        <fullName evidence="15 18">Flavin transferase</fullName>
    </alternativeName>
</protein>
<evidence type="ECO:0000313" key="22">
    <source>
        <dbReference type="Proteomes" id="UP000319941"/>
    </source>
</evidence>
<dbReference type="Proteomes" id="UP000319941">
    <property type="component" value="Unassembled WGS sequence"/>
</dbReference>
<keyword evidence="8 18" id="KW-0479">Metal-binding</keyword>
<evidence type="ECO:0000256" key="7">
    <source>
        <dbReference type="ARBA" id="ARBA00022679"/>
    </source>
</evidence>
<organism evidence="21 22">
    <name type="scientific">Cobetia crustatorum</name>
    <dbReference type="NCBI Taxonomy" id="553385"/>
    <lineage>
        <taxon>Bacteria</taxon>
        <taxon>Pseudomonadati</taxon>
        <taxon>Pseudomonadota</taxon>
        <taxon>Gammaproteobacteria</taxon>
        <taxon>Oceanospirillales</taxon>
        <taxon>Halomonadaceae</taxon>
        <taxon>Cobetia</taxon>
    </lineage>
</organism>
<name>A0A558HY36_9GAMM</name>
<evidence type="ECO:0000256" key="12">
    <source>
        <dbReference type="ARBA" id="ARBA00023136"/>
    </source>
</evidence>
<dbReference type="GO" id="GO:0005886">
    <property type="term" value="C:plasma membrane"/>
    <property type="evidence" value="ECO:0007669"/>
    <property type="project" value="UniProtKB-SubCell"/>
</dbReference>
<gene>
    <name evidence="21" type="ORF">FQP86_01525</name>
</gene>
<dbReference type="Pfam" id="PF02424">
    <property type="entry name" value="ApbE"/>
    <property type="match status" value="1"/>
</dbReference>
<evidence type="ECO:0000256" key="13">
    <source>
        <dbReference type="ARBA" id="ARBA00023139"/>
    </source>
</evidence>
<evidence type="ECO:0000256" key="10">
    <source>
        <dbReference type="ARBA" id="ARBA00022827"/>
    </source>
</evidence>
<dbReference type="InterPro" id="IPR003374">
    <property type="entry name" value="ApbE-like_sf"/>
</dbReference>
<feature type="binding site" evidence="19">
    <location>
        <position position="292"/>
    </location>
    <ligand>
        <name>Mg(2+)</name>
        <dbReference type="ChEBI" id="CHEBI:18420"/>
    </ligand>
</feature>
<evidence type="ECO:0000256" key="9">
    <source>
        <dbReference type="ARBA" id="ARBA00022729"/>
    </source>
</evidence>
<keyword evidence="22" id="KW-1185">Reference proteome</keyword>
<dbReference type="EC" id="2.7.1.180" evidence="2 18"/>
<keyword evidence="10 18" id="KW-0274">FAD</keyword>
<feature type="binding site" evidence="19">
    <location>
        <position position="178"/>
    </location>
    <ligand>
        <name>Mg(2+)</name>
        <dbReference type="ChEBI" id="CHEBI:18420"/>
    </ligand>
</feature>
<dbReference type="PROSITE" id="PS51257">
    <property type="entry name" value="PROKAR_LIPOPROTEIN"/>
    <property type="match status" value="1"/>
</dbReference>
<sequence length="356" mass="38024">MSRVARRLAGPALMGLALLVAGCENSSNPELHRFAGPIFGTGFHVSVVGDLDADEVADLKQASIEALNKVDLQMSTYKDTSELSMLNQAPLDTPITLSDDLAQVLSEAQDIGKRSDGAFDVTVGPAVNLWGFGPDPRADKAPSDAEIAEALARVDHLALELDGNTVIKRKPVYTDLSGIAKGFGVDRVADALESHGIENYLVEVGGEIRVKGEKPGGKPWRIAIEAPKSFERSVQRIIDPGNAAVATSGDYRNYFEQDGVRYSHTIDPRTGRPIQHRLASVTVITPNCSTADAWATALNVLGADKAMATAKRENIAAYFIVKTKDGFEQSWSPAFAPYLKDAPVAGADKSAGKTVH</sequence>